<dbReference type="Gene3D" id="3.40.50.720">
    <property type="entry name" value="NAD(P)-binding Rossmann-like Domain"/>
    <property type="match status" value="1"/>
</dbReference>
<dbReference type="SUPFAM" id="SSF50129">
    <property type="entry name" value="GroES-like"/>
    <property type="match status" value="1"/>
</dbReference>
<organism evidence="10 11">
    <name type="scientific">Gordonia soli NBRC 108243</name>
    <dbReference type="NCBI Taxonomy" id="1223545"/>
    <lineage>
        <taxon>Bacteria</taxon>
        <taxon>Bacillati</taxon>
        <taxon>Actinomycetota</taxon>
        <taxon>Actinomycetes</taxon>
        <taxon>Mycobacteriales</taxon>
        <taxon>Gordoniaceae</taxon>
        <taxon>Gordonia</taxon>
    </lineage>
</organism>
<dbReference type="SUPFAM" id="SSF51735">
    <property type="entry name" value="NAD(P)-binding Rossmann-fold domains"/>
    <property type="match status" value="1"/>
</dbReference>
<dbReference type="EC" id="1.1.1.2" evidence="5"/>
<dbReference type="InterPro" id="IPR036291">
    <property type="entry name" value="NAD(P)-bd_dom_sf"/>
</dbReference>
<evidence type="ECO:0000256" key="7">
    <source>
        <dbReference type="RuleBase" id="RU361277"/>
    </source>
</evidence>
<protein>
    <recommendedName>
        <fullName evidence="5">alcohol dehydrogenase (NADP(+))</fullName>
        <ecNumber evidence="5">1.1.1.2</ecNumber>
    </recommendedName>
</protein>
<evidence type="ECO:0000256" key="3">
    <source>
        <dbReference type="ARBA" id="ARBA00022833"/>
    </source>
</evidence>
<dbReference type="SMART" id="SM00829">
    <property type="entry name" value="PKS_ER"/>
    <property type="match status" value="1"/>
</dbReference>
<evidence type="ECO:0000313" key="11">
    <source>
        <dbReference type="Proteomes" id="UP000011666"/>
    </source>
</evidence>
<reference evidence="10 11" key="1">
    <citation type="submission" date="2013-01" db="EMBL/GenBank/DDBJ databases">
        <title>Whole genome shotgun sequence of Gordonia soli NBRC 108243.</title>
        <authorList>
            <person name="Isaki-Nakamura S."/>
            <person name="Hosoyama A."/>
            <person name="Tsuchikane K."/>
            <person name="Ando Y."/>
            <person name="Baba S."/>
            <person name="Ohji S."/>
            <person name="Hamada M."/>
            <person name="Tamura T."/>
            <person name="Yamazoe A."/>
            <person name="Yamazaki S."/>
            <person name="Fujita N."/>
        </authorList>
    </citation>
    <scope>NUCLEOTIDE SEQUENCE [LARGE SCALE GENOMIC DNA]</scope>
    <source>
        <strain evidence="10 11">NBRC 108243</strain>
    </source>
</reference>
<evidence type="ECO:0000313" key="10">
    <source>
        <dbReference type="EMBL" id="GAC67036.1"/>
    </source>
</evidence>
<comment type="caution">
    <text evidence="10">The sequence shown here is derived from an EMBL/GenBank/DDBJ whole genome shotgun (WGS) entry which is preliminary data.</text>
</comment>
<keyword evidence="3 7" id="KW-0862">Zinc</keyword>
<name>M0QFF5_9ACTN</name>
<dbReference type="GO" id="GO:0008106">
    <property type="term" value="F:alcohol dehydrogenase (NADP+) activity"/>
    <property type="evidence" value="ECO:0007669"/>
    <property type="project" value="UniProtKB-EC"/>
</dbReference>
<keyword evidence="11" id="KW-1185">Reference proteome</keyword>
<sequence length="374" mass="39454">MSRRLDPAPPPGAAGSPHPEKESIIPAAVHAYIATAADQPLVPTTIERRELGPNDVSIDIAFAGICHSDIHTARGEWGRTAYPVVPGHEIAGVVGAVGPEVTKYKVGDRVGVGCFVDSCRECDACLAGEEQHCVKGMTGTYNAVGRDGQPTHGGYSTAIVVDENYVCGIPEGIGLDEAAPLLCAGITLYSPLKHWKAGPGTKVAIIGLGGLGHVGVKIAHALGAEVTVLSQSLKKLEDGLRLGADHYYATSDPETFTKLRNEFDLIINTVSANLPIKKYLGLLALNGTLVELGLPEHPIEVPAFALTFNRRSFAGSNIGGIAETQEMLEFCAEHGIGAEIEVISADQINEAYERVVASDVRYRFVIDTATLTGA</sequence>
<dbReference type="PANTHER" id="PTHR42683">
    <property type="entry name" value="ALDEHYDE REDUCTASE"/>
    <property type="match status" value="1"/>
</dbReference>
<evidence type="ECO:0000256" key="6">
    <source>
        <dbReference type="ARBA" id="ARBA00048262"/>
    </source>
</evidence>
<gene>
    <name evidence="10" type="ORF">GS4_05_02490</name>
</gene>
<accession>M0QFF5</accession>
<dbReference type="InterPro" id="IPR020843">
    <property type="entry name" value="ER"/>
</dbReference>
<evidence type="ECO:0000256" key="8">
    <source>
        <dbReference type="SAM" id="MobiDB-lite"/>
    </source>
</evidence>
<dbReference type="GO" id="GO:0008270">
    <property type="term" value="F:zinc ion binding"/>
    <property type="evidence" value="ECO:0007669"/>
    <property type="project" value="InterPro"/>
</dbReference>
<comment type="catalytic activity">
    <reaction evidence="6">
        <text>a primary alcohol + NADP(+) = an aldehyde + NADPH + H(+)</text>
        <dbReference type="Rhea" id="RHEA:15937"/>
        <dbReference type="ChEBI" id="CHEBI:15378"/>
        <dbReference type="ChEBI" id="CHEBI:15734"/>
        <dbReference type="ChEBI" id="CHEBI:17478"/>
        <dbReference type="ChEBI" id="CHEBI:57783"/>
        <dbReference type="ChEBI" id="CHEBI:58349"/>
        <dbReference type="EC" id="1.1.1.2"/>
    </reaction>
</comment>
<dbReference type="InterPro" id="IPR011032">
    <property type="entry name" value="GroES-like_sf"/>
</dbReference>
<proteinExistence type="inferred from homology"/>
<evidence type="ECO:0000256" key="4">
    <source>
        <dbReference type="ARBA" id="ARBA00023002"/>
    </source>
</evidence>
<feature type="region of interest" description="Disordered" evidence="8">
    <location>
        <begin position="1"/>
        <end position="20"/>
    </location>
</feature>
<dbReference type="AlphaFoldDB" id="M0QFF5"/>
<feature type="domain" description="Enoyl reductase (ER)" evidence="9">
    <location>
        <begin position="36"/>
        <end position="366"/>
    </location>
</feature>
<dbReference type="Gene3D" id="3.90.180.10">
    <property type="entry name" value="Medium-chain alcohol dehydrogenases, catalytic domain"/>
    <property type="match status" value="1"/>
</dbReference>
<dbReference type="InterPro" id="IPR013154">
    <property type="entry name" value="ADH-like_N"/>
</dbReference>
<dbReference type="Pfam" id="PF00107">
    <property type="entry name" value="ADH_zinc_N"/>
    <property type="match status" value="1"/>
</dbReference>
<dbReference type="eggNOG" id="COG1064">
    <property type="taxonomic scope" value="Bacteria"/>
</dbReference>
<dbReference type="CDD" id="cd05283">
    <property type="entry name" value="CAD1"/>
    <property type="match status" value="1"/>
</dbReference>
<dbReference type="InterPro" id="IPR047109">
    <property type="entry name" value="CAD-like"/>
</dbReference>
<comment type="similarity">
    <text evidence="7">Belongs to the zinc-containing alcohol dehydrogenase family.</text>
</comment>
<dbReference type="FunFam" id="3.40.50.720:FF:000022">
    <property type="entry name" value="Cinnamyl alcohol dehydrogenase"/>
    <property type="match status" value="1"/>
</dbReference>
<keyword evidence="4" id="KW-0560">Oxidoreductase</keyword>
<dbReference type="PROSITE" id="PS00059">
    <property type="entry name" value="ADH_ZINC"/>
    <property type="match status" value="1"/>
</dbReference>
<dbReference type="InterPro" id="IPR013149">
    <property type="entry name" value="ADH-like_C"/>
</dbReference>
<keyword evidence="2 7" id="KW-0479">Metal-binding</keyword>
<dbReference type="STRING" id="1223545.GS4_05_02490"/>
<dbReference type="EMBL" id="BANX01000005">
    <property type="protein sequence ID" value="GAC67036.1"/>
    <property type="molecule type" value="Genomic_DNA"/>
</dbReference>
<dbReference type="InterPro" id="IPR002328">
    <property type="entry name" value="ADH_Zn_CS"/>
</dbReference>
<evidence type="ECO:0000259" key="9">
    <source>
        <dbReference type="SMART" id="SM00829"/>
    </source>
</evidence>
<comment type="cofactor">
    <cofactor evidence="1 7">
        <name>Zn(2+)</name>
        <dbReference type="ChEBI" id="CHEBI:29105"/>
    </cofactor>
</comment>
<evidence type="ECO:0000256" key="1">
    <source>
        <dbReference type="ARBA" id="ARBA00001947"/>
    </source>
</evidence>
<evidence type="ECO:0000256" key="2">
    <source>
        <dbReference type="ARBA" id="ARBA00022723"/>
    </source>
</evidence>
<dbReference type="Proteomes" id="UP000011666">
    <property type="component" value="Unassembled WGS sequence"/>
</dbReference>
<evidence type="ECO:0000256" key="5">
    <source>
        <dbReference type="ARBA" id="ARBA00024074"/>
    </source>
</evidence>
<dbReference type="Pfam" id="PF08240">
    <property type="entry name" value="ADH_N"/>
    <property type="match status" value="1"/>
</dbReference>